<evidence type="ECO:0000256" key="1">
    <source>
        <dbReference type="ARBA" id="ARBA00005104"/>
    </source>
</evidence>
<gene>
    <name evidence="6" type="ORF">SAMN04488059_11659</name>
    <name evidence="5" type="ORF">WH91_21875</name>
</gene>
<dbReference type="PANTHER" id="PTHR38011:SF7">
    <property type="entry name" value="2,5-DIAMINO-6-RIBOSYLAMINO-4(3H)-PYRIMIDINONE 5'-PHOSPHATE REDUCTASE"/>
    <property type="match status" value="1"/>
</dbReference>
<dbReference type="Pfam" id="PF01872">
    <property type="entry name" value="RibD_C"/>
    <property type="match status" value="1"/>
</dbReference>
<evidence type="ECO:0000256" key="2">
    <source>
        <dbReference type="ARBA" id="ARBA00022857"/>
    </source>
</evidence>
<dbReference type="InterPro" id="IPR050765">
    <property type="entry name" value="Riboflavin_Biosynth_HTPR"/>
</dbReference>
<dbReference type="Proteomes" id="UP000033519">
    <property type="component" value="Unassembled WGS sequence"/>
</dbReference>
<evidence type="ECO:0000313" key="8">
    <source>
        <dbReference type="Proteomes" id="UP000182258"/>
    </source>
</evidence>
<evidence type="ECO:0000313" key="6">
    <source>
        <dbReference type="EMBL" id="SFC97674.1"/>
    </source>
</evidence>
<feature type="domain" description="Bacterial bifunctional deaminase-reductase C-terminal" evidence="4">
    <location>
        <begin position="3"/>
        <end position="215"/>
    </location>
</feature>
<protein>
    <submittedName>
        <fullName evidence="5 6">Pyrimidine reductase</fullName>
    </submittedName>
</protein>
<organism evidence="6 8">
    <name type="scientific">Devosia psychrophila</name>
    <dbReference type="NCBI Taxonomy" id="728005"/>
    <lineage>
        <taxon>Bacteria</taxon>
        <taxon>Pseudomonadati</taxon>
        <taxon>Pseudomonadota</taxon>
        <taxon>Alphaproteobacteria</taxon>
        <taxon>Hyphomicrobiales</taxon>
        <taxon>Devosiaceae</taxon>
        <taxon>Devosia</taxon>
    </lineage>
</organism>
<dbReference type="AlphaFoldDB" id="A0A0F5PQS5"/>
<sequence length="227" mass="24534">MKPHVILHMASSIDGRILSSNWPESAANVLDDTYERIHRELKGDAWIVGRVTMAEFGKGEPVLATAPEPLPRQTWRAPGSEHGPFAVAVDRSGKLHLNISRANDDPIVVVLTEAVSDDHLAELHRDGISYIFAGRDDVDLAQALEVLNAEFGIERLLLEGGGGINGSFLAAGLVDEISLLICPVADGIAGPSVFDRKEGLPAAALVLQGMDRLDGDVIHLRYMVQHR</sequence>
<dbReference type="Proteomes" id="UP000182258">
    <property type="component" value="Unassembled WGS sequence"/>
</dbReference>
<name>A0A0F5PQS5_9HYPH</name>
<keyword evidence="7" id="KW-1185">Reference proteome</keyword>
<evidence type="ECO:0000259" key="4">
    <source>
        <dbReference type="Pfam" id="PF01872"/>
    </source>
</evidence>
<dbReference type="OrthoDB" id="9800865at2"/>
<dbReference type="GO" id="GO:0009231">
    <property type="term" value="P:riboflavin biosynthetic process"/>
    <property type="evidence" value="ECO:0007669"/>
    <property type="project" value="InterPro"/>
</dbReference>
<dbReference type="STRING" id="728005.SAMN04488059_11659"/>
<evidence type="ECO:0000313" key="5">
    <source>
        <dbReference type="EMBL" id="KKC30993.1"/>
    </source>
</evidence>
<reference evidence="6 8" key="2">
    <citation type="submission" date="2016-10" db="EMBL/GenBank/DDBJ databases">
        <authorList>
            <person name="de Groot N.N."/>
        </authorList>
    </citation>
    <scope>NUCLEOTIDE SEQUENCE [LARGE SCALE GENOMIC DNA]</scope>
    <source>
        <strain evidence="6 8">CGMCC 1.10210</strain>
    </source>
</reference>
<comment type="pathway">
    <text evidence="1">Cofactor biosynthesis; riboflavin biosynthesis.</text>
</comment>
<dbReference type="PANTHER" id="PTHR38011">
    <property type="entry name" value="DIHYDROFOLATE REDUCTASE FAMILY PROTEIN (AFU_ORTHOLOGUE AFUA_8G06820)"/>
    <property type="match status" value="1"/>
</dbReference>
<dbReference type="Gene3D" id="3.40.430.10">
    <property type="entry name" value="Dihydrofolate Reductase, subunit A"/>
    <property type="match status" value="1"/>
</dbReference>
<dbReference type="SUPFAM" id="SSF53597">
    <property type="entry name" value="Dihydrofolate reductase-like"/>
    <property type="match status" value="1"/>
</dbReference>
<evidence type="ECO:0000256" key="3">
    <source>
        <dbReference type="ARBA" id="ARBA00023002"/>
    </source>
</evidence>
<proteinExistence type="predicted"/>
<dbReference type="InterPro" id="IPR002734">
    <property type="entry name" value="RibDG_C"/>
</dbReference>
<dbReference type="RefSeq" id="WP_046173115.1">
    <property type="nucleotide sequence ID" value="NZ_FOMB01000016.1"/>
</dbReference>
<dbReference type="InterPro" id="IPR024072">
    <property type="entry name" value="DHFR-like_dom_sf"/>
</dbReference>
<keyword evidence="3" id="KW-0560">Oxidoreductase</keyword>
<dbReference type="EMBL" id="LAPV01000238">
    <property type="protein sequence ID" value="KKC30993.1"/>
    <property type="molecule type" value="Genomic_DNA"/>
</dbReference>
<reference evidence="5 7" key="1">
    <citation type="submission" date="2015-03" db="EMBL/GenBank/DDBJ databases">
        <authorList>
            <person name="Lepp D."/>
            <person name="Hassan Y.I."/>
            <person name="Li X.-Z."/>
            <person name="Zhou T."/>
        </authorList>
    </citation>
    <scope>NUCLEOTIDE SEQUENCE [LARGE SCALE GENOMIC DNA]</scope>
    <source>
        <strain evidence="5 7">Cr7-05</strain>
    </source>
</reference>
<dbReference type="GO" id="GO:0008703">
    <property type="term" value="F:5-amino-6-(5-phosphoribosylamino)uracil reductase activity"/>
    <property type="evidence" value="ECO:0007669"/>
    <property type="project" value="InterPro"/>
</dbReference>
<dbReference type="EMBL" id="FOMB01000016">
    <property type="protein sequence ID" value="SFC97674.1"/>
    <property type="molecule type" value="Genomic_DNA"/>
</dbReference>
<keyword evidence="2" id="KW-0521">NADP</keyword>
<evidence type="ECO:0000313" key="7">
    <source>
        <dbReference type="Proteomes" id="UP000033519"/>
    </source>
</evidence>
<accession>A0A0F5PQS5</accession>
<dbReference type="PATRIC" id="fig|728005.3.peg.2847"/>